<evidence type="ECO:0000313" key="3">
    <source>
        <dbReference type="EMBL" id="RDW92253.1"/>
    </source>
</evidence>
<reference evidence="3 4" key="1">
    <citation type="journal article" date="2018" name="IMA Fungus">
        <title>IMA Genome-F 9: Draft genome sequence of Annulohypoxylon stygium, Aspergillus mulundensis, Berkeleyomyces basicola (syn. Thielaviopsis basicola), Ceratocystis smalleyi, two Cercospora beticola strains, Coleophoma cylindrospora, Fusarium fracticaudum, Phialophora cf. hyalina, and Morchella septimelata.</title>
        <authorList>
            <person name="Wingfield B.D."/>
            <person name="Bills G.F."/>
            <person name="Dong Y."/>
            <person name="Huang W."/>
            <person name="Nel W.J."/>
            <person name="Swalarsk-Parry B.S."/>
            <person name="Vaghefi N."/>
            <person name="Wilken P.M."/>
            <person name="An Z."/>
            <person name="de Beer Z.W."/>
            <person name="De Vos L."/>
            <person name="Chen L."/>
            <person name="Duong T.A."/>
            <person name="Gao Y."/>
            <person name="Hammerbacher A."/>
            <person name="Kikkert J.R."/>
            <person name="Li Y."/>
            <person name="Li H."/>
            <person name="Li K."/>
            <person name="Li Q."/>
            <person name="Liu X."/>
            <person name="Ma X."/>
            <person name="Naidoo K."/>
            <person name="Pethybridge S.J."/>
            <person name="Sun J."/>
            <person name="Steenkamp E.T."/>
            <person name="van der Nest M.A."/>
            <person name="van Wyk S."/>
            <person name="Wingfield M.J."/>
            <person name="Xiong C."/>
            <person name="Yue Q."/>
            <person name="Zhang X."/>
        </authorList>
    </citation>
    <scope>NUCLEOTIDE SEQUENCE [LARGE SCALE GENOMIC DNA]</scope>
    <source>
        <strain evidence="3 4">BP5796</strain>
    </source>
</reference>
<evidence type="ECO:0008006" key="5">
    <source>
        <dbReference type="Google" id="ProtNLM"/>
    </source>
</evidence>
<gene>
    <name evidence="3" type="ORF">BP5796_01647</name>
</gene>
<name>A0A3D8T106_9HELO</name>
<feature type="region of interest" description="Disordered" evidence="1">
    <location>
        <begin position="192"/>
        <end position="216"/>
    </location>
</feature>
<keyword evidence="4" id="KW-1185">Reference proteome</keyword>
<feature type="region of interest" description="Disordered" evidence="1">
    <location>
        <begin position="236"/>
        <end position="272"/>
    </location>
</feature>
<evidence type="ECO:0000256" key="1">
    <source>
        <dbReference type="SAM" id="MobiDB-lite"/>
    </source>
</evidence>
<sequence length="546" mass="61769">MYGLKRFLLAVALILLSYFTLSAVKNHLDPNTDHKSAEEAEDALWIATSKYWLDRQACRWVGLCGLAHFHPDPAGKRRRWHRELKRTIIPKEEAPEGKIWPDIYEGDRTRLQKDVPQFVLDYAPLVHLYSGEEFWPSDLDEHLKHLVPSENETAIPLTKVKRNIGDLHEINNETSPRLLFLKSQDDVEDRPAWLGSNWNKPVPYPEEEEEEEIQSWSDPYAVRPTTSSSHHIIADPRLISGSSSPSQDFLRSQPELRRAKRGTGKQDHKSDLPGYSAAAAHLVLLEKPNNITDAFWFYFYSYNLGPQPLNIRFGNHVGDWEHSLVRFQNGVPKAIFCSAHSGGLAYAYKAVEKGGKDLKRPVLYSAMGSHAMYATPGRHPYILPFGILADVTDKGPLWDPSLNYKAFWYNTSITHNADAQSLPAFPSANSTGNIPDTLELPAEPPASNSSLHVAESSVIPLNTLIPAKSNPDAAVSWFHYRGRWGDKFYTLADWRQWRFVGQYHYVNAPFGPRYKNLGRSLVCQSGGQSGCTILEELDSKKSWLGK</sequence>
<dbReference type="Proteomes" id="UP000256328">
    <property type="component" value="Unassembled WGS sequence"/>
</dbReference>
<dbReference type="OrthoDB" id="188042at2759"/>
<comment type="caution">
    <text evidence="3">The sequence shown here is derived from an EMBL/GenBank/DDBJ whole genome shotgun (WGS) entry which is preliminary data.</text>
</comment>
<organism evidence="3 4">
    <name type="scientific">Coleophoma crateriformis</name>
    <dbReference type="NCBI Taxonomy" id="565419"/>
    <lineage>
        <taxon>Eukaryota</taxon>
        <taxon>Fungi</taxon>
        <taxon>Dikarya</taxon>
        <taxon>Ascomycota</taxon>
        <taxon>Pezizomycotina</taxon>
        <taxon>Leotiomycetes</taxon>
        <taxon>Helotiales</taxon>
        <taxon>Dermateaceae</taxon>
        <taxon>Coleophoma</taxon>
    </lineage>
</organism>
<dbReference type="Pfam" id="PF06101">
    <property type="entry name" value="Vps62"/>
    <property type="match status" value="1"/>
</dbReference>
<proteinExistence type="predicted"/>
<dbReference type="EMBL" id="PDLN01000002">
    <property type="protein sequence ID" value="RDW92253.1"/>
    <property type="molecule type" value="Genomic_DNA"/>
</dbReference>
<accession>A0A3D8T106</accession>
<keyword evidence="2" id="KW-0732">Signal</keyword>
<protein>
    <recommendedName>
        <fullName evidence="5">Vacuolar protein sorting-associated protein 62</fullName>
    </recommendedName>
</protein>
<dbReference type="InterPro" id="IPR009291">
    <property type="entry name" value="Vps62"/>
</dbReference>
<feature type="compositionally biased region" description="Polar residues" evidence="1">
    <location>
        <begin position="240"/>
        <end position="250"/>
    </location>
</feature>
<dbReference type="AlphaFoldDB" id="A0A3D8T106"/>
<evidence type="ECO:0000313" key="4">
    <source>
        <dbReference type="Proteomes" id="UP000256328"/>
    </source>
</evidence>
<evidence type="ECO:0000256" key="2">
    <source>
        <dbReference type="SAM" id="SignalP"/>
    </source>
</evidence>
<dbReference type="PANTHER" id="PTHR48172:SF2">
    <property type="entry name" value="VACUOLAR PROTEIN SORTING PROTEIN 62"/>
    <property type="match status" value="1"/>
</dbReference>
<feature type="chain" id="PRO_5017576498" description="Vacuolar protein sorting-associated protein 62" evidence="2">
    <location>
        <begin position="24"/>
        <end position="546"/>
    </location>
</feature>
<feature type="signal peptide" evidence="2">
    <location>
        <begin position="1"/>
        <end position="23"/>
    </location>
</feature>
<dbReference type="PANTHER" id="PTHR48172">
    <property type="match status" value="1"/>
</dbReference>